<name>A0A645JGN7_9ZZZZ</name>
<organism evidence="1">
    <name type="scientific">bioreactor metagenome</name>
    <dbReference type="NCBI Taxonomy" id="1076179"/>
    <lineage>
        <taxon>unclassified sequences</taxon>
        <taxon>metagenomes</taxon>
        <taxon>ecological metagenomes</taxon>
    </lineage>
</organism>
<sequence length="72" mass="7155">MGVHLAHGADDGGVKLAAGKGYAGKMLRRAGKNGDGVAYVGVAVRGHHKSAGHPVKGAESAVGATLHTNLFP</sequence>
<proteinExistence type="predicted"/>
<accession>A0A645JGN7</accession>
<evidence type="ECO:0000313" key="1">
    <source>
        <dbReference type="EMBL" id="MPN62280.1"/>
    </source>
</evidence>
<reference evidence="1" key="1">
    <citation type="submission" date="2019-08" db="EMBL/GenBank/DDBJ databases">
        <authorList>
            <person name="Kucharzyk K."/>
            <person name="Murdoch R.W."/>
            <person name="Higgins S."/>
            <person name="Loffler F."/>
        </authorList>
    </citation>
    <scope>NUCLEOTIDE SEQUENCE</scope>
</reference>
<comment type="caution">
    <text evidence="1">The sequence shown here is derived from an EMBL/GenBank/DDBJ whole genome shotgun (WGS) entry which is preliminary data.</text>
</comment>
<dbReference type="EMBL" id="VSSQ01140079">
    <property type="protein sequence ID" value="MPN62280.1"/>
    <property type="molecule type" value="Genomic_DNA"/>
</dbReference>
<gene>
    <name evidence="1" type="ORF">SDC9_210027</name>
</gene>
<dbReference type="AlphaFoldDB" id="A0A645JGN7"/>
<protein>
    <submittedName>
        <fullName evidence="1">Uncharacterized protein</fullName>
    </submittedName>
</protein>